<sequence>MKFHQSLLAMSLVAASISTAHATDANGKITVRADIVPTACSTVAQTDVDLGQVTPSEVLGGTATPKPFSVDIECTGNTVKISSLFFNGTASTGASNSFAVAIGDDGTAPIADSDIAVKLTVNGDQTDTFGTNATDKYVITPNTDLLGSTATDFKHGTYHLKLQAQPVQGKAGGTVVGTNHFSTDVTVALTY</sequence>
<dbReference type="PANTHER" id="PTHR33420">
    <property type="entry name" value="FIMBRIAL SUBUNIT ELFA-RELATED"/>
    <property type="match status" value="1"/>
</dbReference>
<dbReference type="Proteomes" id="UP000382577">
    <property type="component" value="Unassembled WGS sequence"/>
</dbReference>
<proteinExistence type="predicted"/>
<evidence type="ECO:0000313" key="5">
    <source>
        <dbReference type="Proteomes" id="UP000382577"/>
    </source>
</evidence>
<dbReference type="GO" id="GO:0043709">
    <property type="term" value="P:cell adhesion involved in single-species biofilm formation"/>
    <property type="evidence" value="ECO:0007669"/>
    <property type="project" value="TreeGrafter"/>
</dbReference>
<dbReference type="InterPro" id="IPR050263">
    <property type="entry name" value="Bact_Fimbrial_Adh_Pro"/>
</dbReference>
<dbReference type="SUPFAM" id="SSF49401">
    <property type="entry name" value="Bacterial adhesins"/>
    <property type="match status" value="1"/>
</dbReference>
<feature type="chain" id="PRO_5023147952" description="Fimbrial-type adhesion domain-containing protein" evidence="2">
    <location>
        <begin position="23"/>
        <end position="191"/>
    </location>
</feature>
<dbReference type="AlphaFoldDB" id="A0A5E4RJL7"/>
<protein>
    <recommendedName>
        <fullName evidence="3">Fimbrial-type adhesion domain-containing protein</fullName>
    </recommendedName>
</protein>
<evidence type="ECO:0000256" key="1">
    <source>
        <dbReference type="ARBA" id="ARBA00022729"/>
    </source>
</evidence>
<organism evidence="4 5">
    <name type="scientific">Pandoraea fibrosis</name>
    <dbReference type="NCBI Taxonomy" id="1891094"/>
    <lineage>
        <taxon>Bacteria</taxon>
        <taxon>Pseudomonadati</taxon>
        <taxon>Pseudomonadota</taxon>
        <taxon>Betaproteobacteria</taxon>
        <taxon>Burkholderiales</taxon>
        <taxon>Burkholderiaceae</taxon>
        <taxon>Pandoraea</taxon>
    </lineage>
</organism>
<keyword evidence="1 2" id="KW-0732">Signal</keyword>
<gene>
    <name evidence="4" type="ORF">PFI31113_00163</name>
</gene>
<dbReference type="Gene3D" id="2.60.40.1090">
    <property type="entry name" value="Fimbrial-type adhesion domain"/>
    <property type="match status" value="1"/>
</dbReference>
<feature type="domain" description="Fimbrial-type adhesion" evidence="3">
    <location>
        <begin position="31"/>
        <end position="191"/>
    </location>
</feature>
<reference evidence="4 5" key="1">
    <citation type="submission" date="2019-08" db="EMBL/GenBank/DDBJ databases">
        <authorList>
            <person name="Peeters C."/>
        </authorList>
    </citation>
    <scope>NUCLEOTIDE SEQUENCE [LARGE SCALE GENOMIC DNA]</scope>
    <source>
        <strain evidence="4 5">LMG 31113</strain>
    </source>
</reference>
<evidence type="ECO:0000256" key="2">
    <source>
        <dbReference type="SAM" id="SignalP"/>
    </source>
</evidence>
<dbReference type="PANTHER" id="PTHR33420:SF3">
    <property type="entry name" value="FIMBRIAL SUBUNIT ELFA"/>
    <property type="match status" value="1"/>
</dbReference>
<name>A0A5E4RJL7_9BURK</name>
<dbReference type="InterPro" id="IPR000259">
    <property type="entry name" value="Adhesion_dom_fimbrial"/>
</dbReference>
<evidence type="ECO:0000259" key="3">
    <source>
        <dbReference type="Pfam" id="PF00419"/>
    </source>
</evidence>
<evidence type="ECO:0000313" key="4">
    <source>
        <dbReference type="EMBL" id="VVD62118.1"/>
    </source>
</evidence>
<accession>A0A5E4RJL7</accession>
<dbReference type="InterPro" id="IPR008966">
    <property type="entry name" value="Adhesion_dom_sf"/>
</dbReference>
<feature type="signal peptide" evidence="2">
    <location>
        <begin position="1"/>
        <end position="22"/>
    </location>
</feature>
<dbReference type="GO" id="GO:0009289">
    <property type="term" value="C:pilus"/>
    <property type="evidence" value="ECO:0007669"/>
    <property type="project" value="InterPro"/>
</dbReference>
<dbReference type="Pfam" id="PF00419">
    <property type="entry name" value="Fimbrial"/>
    <property type="match status" value="1"/>
</dbReference>
<dbReference type="InterPro" id="IPR036937">
    <property type="entry name" value="Adhesion_dom_fimbrial_sf"/>
</dbReference>
<dbReference type="EMBL" id="CABPRW010000001">
    <property type="protein sequence ID" value="VVD62118.1"/>
    <property type="molecule type" value="Genomic_DNA"/>
</dbReference>